<protein>
    <submittedName>
        <fullName evidence="2">Limonene-1,2-epoxide hydrolase</fullName>
    </submittedName>
</protein>
<evidence type="ECO:0000259" key="1">
    <source>
        <dbReference type="Pfam" id="PF07858"/>
    </source>
</evidence>
<dbReference type="EMBL" id="RCZA01000030">
    <property type="protein sequence ID" value="TPG73741.1"/>
    <property type="molecule type" value="Genomic_DNA"/>
</dbReference>
<proteinExistence type="predicted"/>
<reference evidence="2 3" key="1">
    <citation type="journal article" date="2019" name="Environ. Microbiol.">
        <title>Species interactions and distinct microbial communities in high Arctic permafrost affected cryosols are associated with the CH4 and CO2 gas fluxes.</title>
        <authorList>
            <person name="Altshuler I."/>
            <person name="Hamel J."/>
            <person name="Turney S."/>
            <person name="Magnuson E."/>
            <person name="Levesque R."/>
            <person name="Greer C."/>
            <person name="Whyte L.G."/>
        </authorList>
    </citation>
    <scope>NUCLEOTIDE SEQUENCE [LARGE SCALE GENOMIC DNA]</scope>
    <source>
        <strain evidence="2 3">OWC5</strain>
    </source>
</reference>
<evidence type="ECO:0000313" key="2">
    <source>
        <dbReference type="EMBL" id="TPG73741.1"/>
    </source>
</evidence>
<dbReference type="GO" id="GO:0016787">
    <property type="term" value="F:hydrolase activity"/>
    <property type="evidence" value="ECO:0007669"/>
    <property type="project" value="UniProtKB-KW"/>
</dbReference>
<comment type="caution">
    <text evidence="2">The sequence shown here is derived from an EMBL/GenBank/DDBJ whole genome shotgun (WGS) entry which is preliminary data.</text>
</comment>
<dbReference type="SUPFAM" id="SSF54427">
    <property type="entry name" value="NTF2-like"/>
    <property type="match status" value="1"/>
</dbReference>
<gene>
    <name evidence="2" type="ORF">EAH74_32750</name>
</gene>
<dbReference type="InterPro" id="IPR032710">
    <property type="entry name" value="NTF2-like_dom_sf"/>
</dbReference>
<name>A0A502HGD6_9PSED</name>
<dbReference type="Proteomes" id="UP000320914">
    <property type="component" value="Unassembled WGS sequence"/>
</dbReference>
<dbReference type="RefSeq" id="WP_140684509.1">
    <property type="nucleotide sequence ID" value="NZ_RCZA01000030.1"/>
</dbReference>
<dbReference type="Gene3D" id="3.10.450.50">
    <property type="match status" value="1"/>
</dbReference>
<feature type="domain" description="Limonene-1,2-epoxide hydrolase" evidence="1">
    <location>
        <begin position="3"/>
        <end position="119"/>
    </location>
</feature>
<dbReference type="AlphaFoldDB" id="A0A502HGD6"/>
<dbReference type="Pfam" id="PF07858">
    <property type="entry name" value="LEH"/>
    <property type="match status" value="1"/>
</dbReference>
<keyword evidence="2" id="KW-0378">Hydrolase</keyword>
<dbReference type="InterPro" id="IPR013100">
    <property type="entry name" value="LEH"/>
</dbReference>
<accession>A0A502HGD6</accession>
<sequence>MPKPIENVTAFFAAYPEDGGRVAIRRWFTPSTVWVNEGVATTTGIDEAIAFIDALEKASGIATVRFEMLAIAADGNKVLTERLDRFERADGSQVGAPTVMGILELDGDHIVAWRDYFDVNFAQKISDS</sequence>
<organism evidence="2 3">
    <name type="scientific">Pseudomonas mandelii</name>
    <dbReference type="NCBI Taxonomy" id="75612"/>
    <lineage>
        <taxon>Bacteria</taxon>
        <taxon>Pseudomonadati</taxon>
        <taxon>Pseudomonadota</taxon>
        <taxon>Gammaproteobacteria</taxon>
        <taxon>Pseudomonadales</taxon>
        <taxon>Pseudomonadaceae</taxon>
        <taxon>Pseudomonas</taxon>
    </lineage>
</organism>
<evidence type="ECO:0000313" key="3">
    <source>
        <dbReference type="Proteomes" id="UP000320914"/>
    </source>
</evidence>